<evidence type="ECO:0000313" key="2">
    <source>
        <dbReference type="Proteomes" id="UP000632498"/>
    </source>
</evidence>
<organism evidence="1 2">
    <name type="scientific">Terasakiella brassicae</name>
    <dbReference type="NCBI Taxonomy" id="1634917"/>
    <lineage>
        <taxon>Bacteria</taxon>
        <taxon>Pseudomonadati</taxon>
        <taxon>Pseudomonadota</taxon>
        <taxon>Alphaproteobacteria</taxon>
        <taxon>Rhodospirillales</taxon>
        <taxon>Terasakiellaceae</taxon>
        <taxon>Terasakiella</taxon>
    </lineage>
</organism>
<proteinExistence type="predicted"/>
<reference evidence="1" key="2">
    <citation type="submission" date="2020-09" db="EMBL/GenBank/DDBJ databases">
        <authorList>
            <person name="Sun Q."/>
            <person name="Zhou Y."/>
        </authorList>
    </citation>
    <scope>NUCLEOTIDE SEQUENCE</scope>
    <source>
        <strain evidence="1">CGMCC 1.15254</strain>
    </source>
</reference>
<reference evidence="1" key="1">
    <citation type="journal article" date="2014" name="Int. J. Syst. Evol. Microbiol.">
        <title>Complete genome sequence of Corynebacterium casei LMG S-19264T (=DSM 44701T), isolated from a smear-ripened cheese.</title>
        <authorList>
            <consortium name="US DOE Joint Genome Institute (JGI-PGF)"/>
            <person name="Walter F."/>
            <person name="Albersmeier A."/>
            <person name="Kalinowski J."/>
            <person name="Ruckert C."/>
        </authorList>
    </citation>
    <scope>NUCLEOTIDE SEQUENCE</scope>
    <source>
        <strain evidence="1">CGMCC 1.15254</strain>
    </source>
</reference>
<dbReference type="RefSeq" id="WP_188664724.1">
    <property type="nucleotide sequence ID" value="NZ_BMHV01000014.1"/>
</dbReference>
<keyword evidence="2" id="KW-1185">Reference proteome</keyword>
<dbReference type="Proteomes" id="UP000632498">
    <property type="component" value="Unassembled WGS sequence"/>
</dbReference>
<evidence type="ECO:0000313" key="1">
    <source>
        <dbReference type="EMBL" id="GGF66851.1"/>
    </source>
</evidence>
<gene>
    <name evidence="1" type="ORF">GCM10011332_21200</name>
</gene>
<comment type="caution">
    <text evidence="1">The sequence shown here is derived from an EMBL/GenBank/DDBJ whole genome shotgun (WGS) entry which is preliminary data.</text>
</comment>
<protein>
    <submittedName>
        <fullName evidence="1">Uncharacterized protein</fullName>
    </submittedName>
</protein>
<dbReference type="AlphaFoldDB" id="A0A917C0R9"/>
<dbReference type="EMBL" id="BMHV01000014">
    <property type="protein sequence ID" value="GGF66851.1"/>
    <property type="molecule type" value="Genomic_DNA"/>
</dbReference>
<sequence length="60" mass="7390">MKCRKPMPDLPEDCVMVGFEPNWEMINLRTQPRKLTTRFRKEHEERLRVQAQKDEEHHDK</sequence>
<name>A0A917C0R9_9PROT</name>
<accession>A0A917C0R9</accession>